<sequence length="458" mass="50195">MTGSVCLAYVHDIDVAYSFHDSVINLLMFDASTRGRVLEGGYIAVRCARSSDLVDARNHAVKTFLERPADWLFFVDTDMGFAPDTIDRLIEVADPKTRPIVGGLCFAQKETAQDGLSGYRTAPRVTILDWVDTDGGPTFMGRTRYPVNSVIKCAGTGAACILIHRSVLERIRDENGPVWFDRVPGGGGKLLGEDVSFCVRAGALDIPVHVHTGVRTTHLKSAWLGEADFWDAATAPPATEPTAVVVPVMRRPQNAEPFMATLRATTGLATVYAVADVADTETADAWRHAGAQVIDYDGDTPGTFSEKMNTGYRETTEPWIFLTGDDVAFRPGWLDHAQATAGDDLHVIGTNDLGNPAVIAGEHATHILIRRAYVDETGASWDGPKVLAHEGYRHWFVDNEIVTAARRRGVWGMALASVVEHLHPRWGKADTDDVYALGESRAIPDRHLFERRARKHVQ</sequence>
<proteinExistence type="inferred from homology"/>
<evidence type="ECO:0000313" key="6">
    <source>
        <dbReference type="Proteomes" id="UP000198878"/>
    </source>
</evidence>
<gene>
    <name evidence="5" type="ORF">SAMN05421837_107359</name>
</gene>
<dbReference type="Proteomes" id="UP000198878">
    <property type="component" value="Unassembled WGS sequence"/>
</dbReference>
<keyword evidence="4 5" id="KW-0808">Transferase</keyword>
<dbReference type="InterPro" id="IPR029044">
    <property type="entry name" value="Nucleotide-diphossugar_trans"/>
</dbReference>
<accession>A0A1H5RA37</accession>
<evidence type="ECO:0000256" key="1">
    <source>
        <dbReference type="ARBA" id="ARBA00004776"/>
    </source>
</evidence>
<organism evidence="5 6">
    <name type="scientific">Amycolatopsis pretoriensis</name>
    <dbReference type="NCBI Taxonomy" id="218821"/>
    <lineage>
        <taxon>Bacteria</taxon>
        <taxon>Bacillati</taxon>
        <taxon>Actinomycetota</taxon>
        <taxon>Actinomycetes</taxon>
        <taxon>Pseudonocardiales</taxon>
        <taxon>Pseudonocardiaceae</taxon>
        <taxon>Amycolatopsis</taxon>
    </lineage>
</organism>
<dbReference type="EMBL" id="FNUJ01000007">
    <property type="protein sequence ID" value="SEF34388.1"/>
    <property type="molecule type" value="Genomic_DNA"/>
</dbReference>
<comment type="similarity">
    <text evidence="2">Belongs to the glycosyltransferase 2 family.</text>
</comment>
<dbReference type="GO" id="GO:0016757">
    <property type="term" value="F:glycosyltransferase activity"/>
    <property type="evidence" value="ECO:0007669"/>
    <property type="project" value="UniProtKB-KW"/>
</dbReference>
<dbReference type="Gene3D" id="3.90.550.40">
    <property type="match status" value="1"/>
</dbReference>
<reference evidence="6" key="1">
    <citation type="submission" date="2016-10" db="EMBL/GenBank/DDBJ databases">
        <authorList>
            <person name="Varghese N."/>
            <person name="Submissions S."/>
        </authorList>
    </citation>
    <scope>NUCLEOTIDE SEQUENCE [LARGE SCALE GENOMIC DNA]</scope>
    <source>
        <strain evidence="6">DSM 44654</strain>
    </source>
</reference>
<protein>
    <submittedName>
        <fullName evidence="5">Glycosyltransferase like family 2</fullName>
    </submittedName>
</protein>
<dbReference type="PANTHER" id="PTHR43179">
    <property type="entry name" value="RHAMNOSYLTRANSFERASE WBBL"/>
    <property type="match status" value="1"/>
</dbReference>
<dbReference type="AlphaFoldDB" id="A0A1H5RA37"/>
<keyword evidence="3" id="KW-0328">Glycosyltransferase</keyword>
<evidence type="ECO:0000256" key="4">
    <source>
        <dbReference type="ARBA" id="ARBA00022679"/>
    </source>
</evidence>
<evidence type="ECO:0000256" key="3">
    <source>
        <dbReference type="ARBA" id="ARBA00022676"/>
    </source>
</evidence>
<evidence type="ECO:0000256" key="2">
    <source>
        <dbReference type="ARBA" id="ARBA00006739"/>
    </source>
</evidence>
<dbReference type="SUPFAM" id="SSF53448">
    <property type="entry name" value="Nucleotide-diphospho-sugar transferases"/>
    <property type="match status" value="2"/>
</dbReference>
<comment type="pathway">
    <text evidence="1">Cell wall biogenesis; cell wall polysaccharide biosynthesis.</text>
</comment>
<dbReference type="PANTHER" id="PTHR43179:SF12">
    <property type="entry name" value="GALACTOFURANOSYLTRANSFERASE GLFT2"/>
    <property type="match status" value="1"/>
</dbReference>
<name>A0A1H5RA37_9PSEU</name>
<evidence type="ECO:0000313" key="5">
    <source>
        <dbReference type="EMBL" id="SEF34388.1"/>
    </source>
</evidence>
<dbReference type="STRING" id="218821.SAMN05421837_107359"/>
<keyword evidence="6" id="KW-1185">Reference proteome</keyword>